<organism evidence="4 5">
    <name type="scientific">Pseudochrobactrum asaccharolyticum</name>
    <dbReference type="NCBI Taxonomy" id="354351"/>
    <lineage>
        <taxon>Bacteria</taxon>
        <taxon>Pseudomonadati</taxon>
        <taxon>Pseudomonadota</taxon>
        <taxon>Alphaproteobacteria</taxon>
        <taxon>Hyphomicrobiales</taxon>
        <taxon>Brucellaceae</taxon>
        <taxon>Pseudochrobactrum</taxon>
    </lineage>
</organism>
<evidence type="ECO:0000256" key="2">
    <source>
        <dbReference type="SAM" id="MobiDB-lite"/>
    </source>
</evidence>
<evidence type="ECO:0000256" key="1">
    <source>
        <dbReference type="SAM" id="Coils"/>
    </source>
</evidence>
<keyword evidence="1" id="KW-0175">Coiled coil</keyword>
<feature type="transmembrane region" description="Helical" evidence="3">
    <location>
        <begin position="6"/>
        <end position="27"/>
    </location>
</feature>
<sequence length="308" mass="34947">MIQSVLVFLLGFLCAAFLILLAAPLFWRRAHYLWQKQMAAQLPMSLTAIEADRDMLRAAHAVSLRKAEMQTAEVREKHTQALLKISTDRNELEKIKPLQQELEVLKIQLQDDKQQLKALQNNLKQLHAKQEAAITENNRLQRQSEALNQLSETLRQETTQKDTEADRLRREANDLRQDKKQLNSINSELASQVTALKTSLESEKHRNQALEEKLHRLITELSDVQEKLDHQSKIAGTNSRGLSDQDYKLRESISELAAEMVIKTAAQEGEASPIPALLQEKAEPSAPSPSGKKRKSKSLAKRIKDKSV</sequence>
<keyword evidence="3" id="KW-0812">Transmembrane</keyword>
<evidence type="ECO:0000313" key="4">
    <source>
        <dbReference type="EMBL" id="RBO94746.1"/>
    </source>
</evidence>
<keyword evidence="3" id="KW-1133">Transmembrane helix</keyword>
<comment type="caution">
    <text evidence="4">The sequence shown here is derived from an EMBL/GenBank/DDBJ whole genome shotgun (WGS) entry which is preliminary data.</text>
</comment>
<evidence type="ECO:0000313" key="5">
    <source>
        <dbReference type="Proteomes" id="UP000252893"/>
    </source>
</evidence>
<dbReference type="EMBL" id="QNRH01000004">
    <property type="protein sequence ID" value="RBO94746.1"/>
    <property type="molecule type" value="Genomic_DNA"/>
</dbReference>
<keyword evidence="5" id="KW-1185">Reference proteome</keyword>
<evidence type="ECO:0000256" key="3">
    <source>
        <dbReference type="SAM" id="Phobius"/>
    </source>
</evidence>
<gene>
    <name evidence="4" type="ORF">DFR47_104105</name>
</gene>
<accession>A0A366DXC5</accession>
<feature type="compositionally biased region" description="Basic residues" evidence="2">
    <location>
        <begin position="291"/>
        <end position="308"/>
    </location>
</feature>
<proteinExistence type="predicted"/>
<dbReference type="RefSeq" id="WP_113944623.1">
    <property type="nucleotide sequence ID" value="NZ_JBHEEG010000001.1"/>
</dbReference>
<dbReference type="AlphaFoldDB" id="A0A366DXC5"/>
<reference evidence="4 5" key="1">
    <citation type="submission" date="2018-06" db="EMBL/GenBank/DDBJ databases">
        <title>Genomic Encyclopedia of Type Strains, Phase IV (KMG-IV): sequencing the most valuable type-strain genomes for metagenomic binning, comparative biology and taxonomic classification.</title>
        <authorList>
            <person name="Goeker M."/>
        </authorList>
    </citation>
    <scope>NUCLEOTIDE SEQUENCE [LARGE SCALE GENOMIC DNA]</scope>
    <source>
        <strain evidence="4 5">DSM 25619</strain>
    </source>
</reference>
<feature type="region of interest" description="Disordered" evidence="2">
    <location>
        <begin position="268"/>
        <end position="308"/>
    </location>
</feature>
<dbReference type="OrthoDB" id="7826912at2"/>
<protein>
    <submittedName>
        <fullName evidence="4">Uncharacterized protein</fullName>
    </submittedName>
</protein>
<dbReference type="Proteomes" id="UP000252893">
    <property type="component" value="Unassembled WGS sequence"/>
</dbReference>
<feature type="coiled-coil region" evidence="1">
    <location>
        <begin position="95"/>
        <end position="227"/>
    </location>
</feature>
<keyword evidence="3" id="KW-0472">Membrane</keyword>
<name>A0A366DXC5_9HYPH</name>